<evidence type="ECO:0000313" key="3">
    <source>
        <dbReference type="Proteomes" id="UP000077628"/>
    </source>
</evidence>
<dbReference type="OrthoDB" id="7348506at2"/>
<dbReference type="STRING" id="702114.A1355_17510"/>
<dbReference type="RefSeq" id="WP_064024167.1">
    <property type="nucleotide sequence ID" value="NZ_LUUK01000013.1"/>
</dbReference>
<keyword evidence="3" id="KW-1185">Reference proteome</keyword>
<feature type="signal peptide" evidence="1">
    <location>
        <begin position="1"/>
        <end position="21"/>
    </location>
</feature>
<reference evidence="3" key="1">
    <citation type="submission" date="2016-03" db="EMBL/GenBank/DDBJ databases">
        <authorList>
            <person name="Heylen K."/>
            <person name="De Vos P."/>
            <person name="Vekeman B."/>
        </authorList>
    </citation>
    <scope>NUCLEOTIDE SEQUENCE [LARGE SCALE GENOMIC DNA]</scope>
    <source>
        <strain evidence="3">R-45383</strain>
    </source>
</reference>
<evidence type="ECO:0000256" key="1">
    <source>
        <dbReference type="SAM" id="SignalP"/>
    </source>
</evidence>
<dbReference type="Proteomes" id="UP000077628">
    <property type="component" value="Unassembled WGS sequence"/>
</dbReference>
<dbReference type="PROSITE" id="PS51257">
    <property type="entry name" value="PROKAR_LIPOPROTEIN"/>
    <property type="match status" value="1"/>
</dbReference>
<evidence type="ECO:0008006" key="4">
    <source>
        <dbReference type="Google" id="ProtNLM"/>
    </source>
</evidence>
<dbReference type="AlphaFoldDB" id="A0A177PCY9"/>
<dbReference type="EMBL" id="LUUK01000013">
    <property type="protein sequence ID" value="OAI28188.1"/>
    <property type="molecule type" value="Genomic_DNA"/>
</dbReference>
<accession>A0A177PCY9</accession>
<proteinExistence type="predicted"/>
<sequence>MNTLRLLLIIPLLWLAGCAGPAGKSAGLSESKTLSASGISRFDDSGALNVKQRWQQAQQNAKLDAYRDLAAQLYREPLPNGSTVGAQVMRDEAYRIYVDSYLREARPADYRTVRDHLKATLDLTLTPRFYRCMAGDAGQVGQCQQQDQKLAFSRLGYREATVVSANLACGNRDCSDQYHVKGFSKQPNVVDDVLLDAGMYDSEWTINTGARTLLNYFLTNGFLNAL</sequence>
<comment type="caution">
    <text evidence="2">The sequence shown here is derived from an EMBL/GenBank/DDBJ whole genome shotgun (WGS) entry which is preliminary data.</text>
</comment>
<feature type="chain" id="PRO_5008070178" description="Lipoprotein" evidence="1">
    <location>
        <begin position="22"/>
        <end position="226"/>
    </location>
</feature>
<organism evidence="2 3">
    <name type="scientific">Methylomonas koyamae</name>
    <dbReference type="NCBI Taxonomy" id="702114"/>
    <lineage>
        <taxon>Bacteria</taxon>
        <taxon>Pseudomonadati</taxon>
        <taxon>Pseudomonadota</taxon>
        <taxon>Gammaproteobacteria</taxon>
        <taxon>Methylococcales</taxon>
        <taxon>Methylococcaceae</taxon>
        <taxon>Methylomonas</taxon>
    </lineage>
</organism>
<name>A0A177PCY9_9GAMM</name>
<evidence type="ECO:0000313" key="2">
    <source>
        <dbReference type="EMBL" id="OAI28188.1"/>
    </source>
</evidence>
<protein>
    <recommendedName>
        <fullName evidence="4">Lipoprotein</fullName>
    </recommendedName>
</protein>
<gene>
    <name evidence="2" type="ORF">A1355_17510</name>
</gene>
<keyword evidence="1" id="KW-0732">Signal</keyword>